<accession>A0ACC1CYQ5</accession>
<sequence length="572" mass="63953">MDTLCKLLLYFDKRSYLHQMKSTCENFLGNLTEKIICKFPPLRFELEIDVIDLLDCFPDLADLLLKEPLKWQIACNDILFICMQSIENEYKENIKKSQVAVTLRLKCVSSLIVKTNPKDYKGLVIFDGLLLSTSKPESYVYHSVWSCLEECEGNEVILPYIPKAPPKCYLCKTVLFENSGMRQCGEQIIATFVLKDGLLTKTLNIVDDLISKLQLGSRYLIHAVVLKKLTAVWGLEEVTLLATPHTSPIPNDIQNLYNACKGVSWKFVYCLASGIGVNICPLNCFMHLKISLLLSLVSVRAHLITGSRILHVLAAGYDTRYVTEIMQEALRLTDSFVYLSTSNCDASTALVASSSGICVMPFPLHLYHQKLILKVLSAVESGEIFVDKSNAKLNCAIWAQGMDYKKMTLHNAASVFGTACRGDFNEHTDELANFVLERATDLSEISKEDQALKDLMVFIDLVAGIEVLLDKTAETLLKEYFLAARRERPGGATLGSMGALVAICINTARLCRRNVANTDDAVFAIWLHISGGPEPRFAPDEYLQTPGDVTTLKNIIIKFKNWLQEFTGTLNL</sequence>
<evidence type="ECO:0000313" key="1">
    <source>
        <dbReference type="EMBL" id="KAJ0176257.1"/>
    </source>
</evidence>
<comment type="caution">
    <text evidence="1">The sequence shown here is derived from an EMBL/GenBank/DDBJ whole genome shotgun (WGS) entry which is preliminary data.</text>
</comment>
<dbReference type="EMBL" id="CM034400">
    <property type="protein sequence ID" value="KAJ0176257.1"/>
    <property type="molecule type" value="Genomic_DNA"/>
</dbReference>
<dbReference type="Proteomes" id="UP000824533">
    <property type="component" value="Linkage Group LG14"/>
</dbReference>
<organism evidence="1 2">
    <name type="scientific">Dendrolimus kikuchii</name>
    <dbReference type="NCBI Taxonomy" id="765133"/>
    <lineage>
        <taxon>Eukaryota</taxon>
        <taxon>Metazoa</taxon>
        <taxon>Ecdysozoa</taxon>
        <taxon>Arthropoda</taxon>
        <taxon>Hexapoda</taxon>
        <taxon>Insecta</taxon>
        <taxon>Pterygota</taxon>
        <taxon>Neoptera</taxon>
        <taxon>Endopterygota</taxon>
        <taxon>Lepidoptera</taxon>
        <taxon>Glossata</taxon>
        <taxon>Ditrysia</taxon>
        <taxon>Bombycoidea</taxon>
        <taxon>Lasiocampidae</taxon>
        <taxon>Dendrolimus</taxon>
    </lineage>
</organism>
<protein>
    <submittedName>
        <fullName evidence="1">Uncharacterized protein</fullName>
    </submittedName>
</protein>
<gene>
    <name evidence="1" type="ORF">K1T71_008431</name>
</gene>
<keyword evidence="2" id="KW-1185">Reference proteome</keyword>
<proteinExistence type="predicted"/>
<name>A0ACC1CYQ5_9NEOP</name>
<evidence type="ECO:0000313" key="2">
    <source>
        <dbReference type="Proteomes" id="UP000824533"/>
    </source>
</evidence>
<reference evidence="1 2" key="1">
    <citation type="journal article" date="2021" name="Front. Genet.">
        <title>Chromosome-Level Genome Assembly Reveals Significant Gene Expansion in the Toll and IMD Signaling Pathways of Dendrolimus kikuchii.</title>
        <authorList>
            <person name="Zhou J."/>
            <person name="Wu P."/>
            <person name="Xiong Z."/>
            <person name="Liu N."/>
            <person name="Zhao N."/>
            <person name="Ji M."/>
            <person name="Qiu Y."/>
            <person name="Yang B."/>
        </authorList>
    </citation>
    <scope>NUCLEOTIDE SEQUENCE [LARGE SCALE GENOMIC DNA]</scope>
    <source>
        <strain evidence="1">Ann1</strain>
    </source>
</reference>